<dbReference type="AlphaFoldDB" id="A0A8J9X939"/>
<gene>
    <name evidence="9" type="ORF">PTTT1_LOCUS46258</name>
</gene>
<keyword evidence="5 8" id="KW-0812">Transmembrane</keyword>
<name>A0A8J9X939_PHATR</name>
<organism evidence="9">
    <name type="scientific">Phaeodactylum tricornutum</name>
    <name type="common">Diatom</name>
    <dbReference type="NCBI Taxonomy" id="2850"/>
    <lineage>
        <taxon>Eukaryota</taxon>
        <taxon>Sar</taxon>
        <taxon>Stramenopiles</taxon>
        <taxon>Ochrophyta</taxon>
        <taxon>Bacillariophyta</taxon>
        <taxon>Bacillariophyceae</taxon>
        <taxon>Bacillariophycidae</taxon>
        <taxon>Naviculales</taxon>
        <taxon>Phaeodactylaceae</taxon>
        <taxon>Phaeodactylum</taxon>
    </lineage>
</organism>
<comment type="subcellular location">
    <subcellularLocation>
        <location evidence="1">Membrane</location>
        <topology evidence="1">Multi-pass membrane protein</topology>
    </subcellularLocation>
</comment>
<accession>A0A8J9X939</accession>
<evidence type="ECO:0000313" key="9">
    <source>
        <dbReference type="EMBL" id="CAG9290904.1"/>
    </source>
</evidence>
<evidence type="ECO:0000256" key="6">
    <source>
        <dbReference type="ARBA" id="ARBA00022989"/>
    </source>
</evidence>
<evidence type="ECO:0000256" key="7">
    <source>
        <dbReference type="ARBA" id="ARBA00023136"/>
    </source>
</evidence>
<dbReference type="PIRSF" id="PIRSF005355">
    <property type="entry name" value="UBIAD1"/>
    <property type="match status" value="1"/>
</dbReference>
<dbReference type="InterPro" id="IPR000537">
    <property type="entry name" value="UbiA_prenyltransferase"/>
</dbReference>
<dbReference type="CDD" id="cd13962">
    <property type="entry name" value="PT_UbiA_UBIAD1"/>
    <property type="match status" value="1"/>
</dbReference>
<dbReference type="PANTHER" id="PTHR13929:SF0">
    <property type="entry name" value="UBIA PRENYLTRANSFERASE DOMAIN-CONTAINING PROTEIN 1"/>
    <property type="match status" value="1"/>
</dbReference>
<feature type="transmembrane region" description="Helical" evidence="8">
    <location>
        <begin position="102"/>
        <end position="120"/>
    </location>
</feature>
<dbReference type="InterPro" id="IPR026046">
    <property type="entry name" value="UBIAD1"/>
</dbReference>
<evidence type="ECO:0000256" key="5">
    <source>
        <dbReference type="ARBA" id="ARBA00022692"/>
    </source>
</evidence>
<dbReference type="GO" id="GO:0016020">
    <property type="term" value="C:membrane"/>
    <property type="evidence" value="ECO:0007669"/>
    <property type="project" value="UniProtKB-SubCell"/>
</dbReference>
<keyword evidence="4" id="KW-0808">Transferase</keyword>
<dbReference type="HAMAP" id="MF_01937">
    <property type="entry name" value="MenA_1"/>
    <property type="match status" value="1"/>
</dbReference>
<protein>
    <recommendedName>
        <fullName evidence="10">1,4-dihydroxy-2-naphthoate octaprenyltransferase</fullName>
    </recommendedName>
</protein>
<evidence type="ECO:0000256" key="2">
    <source>
        <dbReference type="ARBA" id="ARBA00022428"/>
    </source>
</evidence>
<feature type="transmembrane region" description="Helical" evidence="8">
    <location>
        <begin position="168"/>
        <end position="187"/>
    </location>
</feature>
<reference evidence="9" key="1">
    <citation type="submission" date="2022-02" db="EMBL/GenBank/DDBJ databases">
        <authorList>
            <person name="Giguere J D."/>
        </authorList>
    </citation>
    <scope>NUCLEOTIDE SEQUENCE</scope>
    <source>
        <strain evidence="9">CCAP 1055/1</strain>
    </source>
</reference>
<keyword evidence="7 8" id="KW-0472">Membrane</keyword>
<evidence type="ECO:0008006" key="10">
    <source>
        <dbReference type="Google" id="ProtNLM"/>
    </source>
</evidence>
<evidence type="ECO:0000256" key="3">
    <source>
        <dbReference type="ARBA" id="ARBA00022475"/>
    </source>
</evidence>
<proteinExistence type="inferred from homology"/>
<dbReference type="GO" id="GO:0042371">
    <property type="term" value="P:vitamin K biosynthetic process"/>
    <property type="evidence" value="ECO:0007669"/>
    <property type="project" value="TreeGrafter"/>
</dbReference>
<feature type="transmembrane region" description="Helical" evidence="8">
    <location>
        <begin position="199"/>
        <end position="218"/>
    </location>
</feature>
<dbReference type="NCBIfam" id="TIGR00751">
    <property type="entry name" value="menA"/>
    <property type="match status" value="1"/>
</dbReference>
<keyword evidence="3" id="KW-1003">Cell membrane</keyword>
<feature type="transmembrane region" description="Helical" evidence="8">
    <location>
        <begin position="243"/>
        <end position="261"/>
    </location>
</feature>
<dbReference type="InterPro" id="IPR004657">
    <property type="entry name" value="MenA"/>
</dbReference>
<evidence type="ECO:0000256" key="1">
    <source>
        <dbReference type="ARBA" id="ARBA00004141"/>
    </source>
</evidence>
<dbReference type="Pfam" id="PF01040">
    <property type="entry name" value="UbiA"/>
    <property type="match status" value="1"/>
</dbReference>
<dbReference type="GO" id="GO:0046428">
    <property type="term" value="F:1,4-dihydroxy-2-naphthoate polyprenyltransferase activity"/>
    <property type="evidence" value="ECO:0007669"/>
    <property type="project" value="InterPro"/>
</dbReference>
<keyword evidence="6 8" id="KW-1133">Transmembrane helix</keyword>
<evidence type="ECO:0000256" key="4">
    <source>
        <dbReference type="ARBA" id="ARBA00022679"/>
    </source>
</evidence>
<evidence type="ECO:0000256" key="8">
    <source>
        <dbReference type="SAM" id="Phobius"/>
    </source>
</evidence>
<dbReference type="Proteomes" id="UP000836788">
    <property type="component" value="Chromosome 6"/>
</dbReference>
<dbReference type="GO" id="GO:0009234">
    <property type="term" value="P:menaquinone biosynthetic process"/>
    <property type="evidence" value="ECO:0007669"/>
    <property type="project" value="UniProtKB-KW"/>
</dbReference>
<keyword evidence="2" id="KW-0474">Menaquinone biosynthesis</keyword>
<dbReference type="EMBL" id="OU594947">
    <property type="protein sequence ID" value="CAG9290904.1"/>
    <property type="molecule type" value="Genomic_DNA"/>
</dbReference>
<sequence length="317" mass="34835">MVTPAVGTKSARPSPWRVWVTAARPHTITASVSPCLVAYASCRPSWDLFLAWLVFCITVQIGTNLHNDYSDFVQGADDVDTRVGHARATAQGWWTPAQTCRASVGVLSVTFASGVYLAVATGQTKNAFFWFLVLSSIFNAFAYTGGPFPLGYIGLGSWSLAYSGLGDLFVLLYFGYVAVLMLPYLLYRQGQEVAWPAQWRYGTQVGLLAVTILIVNNLRDRHTDQRVHKRTTAVRFGRRFSLVQYYFCILVSYLLVLVDAFQANALGRLLPLLSLPLAARQLVAVGLTEGAALNPYVGGSAQTQLFFAILLACSLQW</sequence>
<dbReference type="PANTHER" id="PTHR13929">
    <property type="entry name" value="1,4-DIHYDROXY-2-NAPHTHOATE OCTAPRENYLTRANSFERASE"/>
    <property type="match status" value="1"/>
</dbReference>